<keyword evidence="2" id="KW-1185">Reference proteome</keyword>
<sequence>MPESSKVAMGYGNSPMVLVQSKKDGTRVVLCGLENVKRSDPRRTCTSLHLIEVKPSILADPNIRE</sequence>
<dbReference type="EMBL" id="JAOYFB010000040">
    <property type="protein sequence ID" value="KAK4035924.1"/>
    <property type="molecule type" value="Genomic_DNA"/>
</dbReference>
<reference evidence="1 2" key="1">
    <citation type="journal article" date="2023" name="Nucleic Acids Res.">
        <title>The hologenome of Daphnia magna reveals possible DNA methylation and microbiome-mediated evolution of the host genome.</title>
        <authorList>
            <person name="Chaturvedi A."/>
            <person name="Li X."/>
            <person name="Dhandapani V."/>
            <person name="Marshall H."/>
            <person name="Kissane S."/>
            <person name="Cuenca-Cambronero M."/>
            <person name="Asole G."/>
            <person name="Calvet F."/>
            <person name="Ruiz-Romero M."/>
            <person name="Marangio P."/>
            <person name="Guigo R."/>
            <person name="Rago D."/>
            <person name="Mirbahai L."/>
            <person name="Eastwood N."/>
            <person name="Colbourne J.K."/>
            <person name="Zhou J."/>
            <person name="Mallon E."/>
            <person name="Orsini L."/>
        </authorList>
    </citation>
    <scope>NUCLEOTIDE SEQUENCE [LARGE SCALE GENOMIC DNA]</scope>
    <source>
        <strain evidence="1">LRV0_1</strain>
    </source>
</reference>
<accession>A0ABR0B2R9</accession>
<dbReference type="Proteomes" id="UP001234178">
    <property type="component" value="Unassembled WGS sequence"/>
</dbReference>
<name>A0ABR0B2R9_9CRUS</name>
<evidence type="ECO:0000313" key="2">
    <source>
        <dbReference type="Proteomes" id="UP001234178"/>
    </source>
</evidence>
<gene>
    <name evidence="1" type="ORF">OUZ56_028002</name>
</gene>
<proteinExistence type="predicted"/>
<organism evidence="1 2">
    <name type="scientific">Daphnia magna</name>
    <dbReference type="NCBI Taxonomy" id="35525"/>
    <lineage>
        <taxon>Eukaryota</taxon>
        <taxon>Metazoa</taxon>
        <taxon>Ecdysozoa</taxon>
        <taxon>Arthropoda</taxon>
        <taxon>Crustacea</taxon>
        <taxon>Branchiopoda</taxon>
        <taxon>Diplostraca</taxon>
        <taxon>Cladocera</taxon>
        <taxon>Anomopoda</taxon>
        <taxon>Daphniidae</taxon>
        <taxon>Daphnia</taxon>
    </lineage>
</organism>
<protein>
    <submittedName>
        <fullName evidence="1">Uncharacterized protein</fullName>
    </submittedName>
</protein>
<comment type="caution">
    <text evidence="1">The sequence shown here is derived from an EMBL/GenBank/DDBJ whole genome shotgun (WGS) entry which is preliminary data.</text>
</comment>
<evidence type="ECO:0000313" key="1">
    <source>
        <dbReference type="EMBL" id="KAK4035924.1"/>
    </source>
</evidence>